<keyword evidence="1" id="KW-0812">Transmembrane</keyword>
<accession>A0ABT1AC16</accession>
<keyword evidence="1" id="KW-1133">Transmembrane helix</keyword>
<keyword evidence="3" id="KW-1185">Reference proteome</keyword>
<organism evidence="2 3">
    <name type="scientific">Pseudonocardia humida</name>
    <dbReference type="NCBI Taxonomy" id="2800819"/>
    <lineage>
        <taxon>Bacteria</taxon>
        <taxon>Bacillati</taxon>
        <taxon>Actinomycetota</taxon>
        <taxon>Actinomycetes</taxon>
        <taxon>Pseudonocardiales</taxon>
        <taxon>Pseudonocardiaceae</taxon>
        <taxon>Pseudonocardia</taxon>
    </lineage>
</organism>
<dbReference type="RefSeq" id="WP_252446099.1">
    <property type="nucleotide sequence ID" value="NZ_JAGSOV010000086.1"/>
</dbReference>
<protein>
    <recommendedName>
        <fullName evidence="4">Integral membrane protein</fullName>
    </recommendedName>
</protein>
<feature type="transmembrane region" description="Helical" evidence="1">
    <location>
        <begin position="97"/>
        <end position="115"/>
    </location>
</feature>
<keyword evidence="1" id="KW-0472">Membrane</keyword>
<feature type="transmembrane region" description="Helical" evidence="1">
    <location>
        <begin position="191"/>
        <end position="214"/>
    </location>
</feature>
<feature type="transmembrane region" description="Helical" evidence="1">
    <location>
        <begin position="265"/>
        <end position="294"/>
    </location>
</feature>
<evidence type="ECO:0008006" key="4">
    <source>
        <dbReference type="Google" id="ProtNLM"/>
    </source>
</evidence>
<comment type="caution">
    <text evidence="2">The sequence shown here is derived from an EMBL/GenBank/DDBJ whole genome shotgun (WGS) entry which is preliminary data.</text>
</comment>
<sequence length="448" mass="45578">MATSLRGTPPPPAPPAARRGVVADLSVVAAGVVLVVLAAVVGRLSYGGGHEVYLGWPPLLAQWLPHVGPGTPAAVVTSVLVVVFGPGLARRMRWRGLLAAGYAAAVAWTLSLALVDGWQRGVVARLSSADEYLNDVGRVSDVGAMLRTFTDFVVTADQPGHWTTHVAAHPPGAFLFYVGLDRLGLGAGGPAGIVTVLVGASACVAVAVAVRALAGEDLARRVLPFGVLLPGAVWAGVSADGMFAAVLAWGVALLAVGAIGRLGWAAAGGLLLGVAVHLSYGLVLGGLIASAVVVATRRWSAAGLAVLGAVAVVAAFTAAGFWWFTGLQRTGVIYAASAAAARPYAYFVWANLAAVAFAAGPAVCAGVRRLLAAPRAVPVGVLLLTAGGLAAVLLADLSGLSKAEVERIWLPFVVWLAVPCALLPRARRWLAAQAGLALLVNHLLLTVW</sequence>
<evidence type="ECO:0000313" key="3">
    <source>
        <dbReference type="Proteomes" id="UP001165283"/>
    </source>
</evidence>
<feature type="transmembrane region" description="Helical" evidence="1">
    <location>
        <begin position="21"/>
        <end position="46"/>
    </location>
</feature>
<evidence type="ECO:0000256" key="1">
    <source>
        <dbReference type="SAM" id="Phobius"/>
    </source>
</evidence>
<feature type="transmembrane region" description="Helical" evidence="1">
    <location>
        <begin position="407"/>
        <end position="423"/>
    </location>
</feature>
<feature type="transmembrane region" description="Helical" evidence="1">
    <location>
        <begin position="66"/>
        <end position="85"/>
    </location>
</feature>
<evidence type="ECO:0000313" key="2">
    <source>
        <dbReference type="EMBL" id="MCO1660570.1"/>
    </source>
</evidence>
<proteinExistence type="predicted"/>
<feature type="transmembrane region" description="Helical" evidence="1">
    <location>
        <begin position="226"/>
        <end position="259"/>
    </location>
</feature>
<reference evidence="2" key="1">
    <citation type="submission" date="2021-04" db="EMBL/GenBank/DDBJ databases">
        <title>Pseudonocardia sp. nov., isolated from sandy soil of mangrove forest.</title>
        <authorList>
            <person name="Zan Z."/>
            <person name="Huang R."/>
            <person name="Liu W."/>
        </authorList>
    </citation>
    <scope>NUCLEOTIDE SEQUENCE</scope>
    <source>
        <strain evidence="2">S2-4</strain>
    </source>
</reference>
<gene>
    <name evidence="2" type="ORF">KDL28_36520</name>
</gene>
<feature type="transmembrane region" description="Helical" evidence="1">
    <location>
        <begin position="376"/>
        <end position="395"/>
    </location>
</feature>
<dbReference type="EMBL" id="JAGSOV010000086">
    <property type="protein sequence ID" value="MCO1660570.1"/>
    <property type="molecule type" value="Genomic_DNA"/>
</dbReference>
<feature type="transmembrane region" description="Helical" evidence="1">
    <location>
        <begin position="301"/>
        <end position="324"/>
    </location>
</feature>
<dbReference type="Proteomes" id="UP001165283">
    <property type="component" value="Unassembled WGS sequence"/>
</dbReference>
<name>A0ABT1AC16_9PSEU</name>
<feature type="transmembrane region" description="Helical" evidence="1">
    <location>
        <begin position="344"/>
        <end position="364"/>
    </location>
</feature>